<accession>A0A852SA14</accession>
<keyword evidence="2" id="KW-1185">Reference proteome</keyword>
<dbReference type="RefSeq" id="WP_179546491.1">
    <property type="nucleotide sequence ID" value="NZ_BSEW01000001.1"/>
</dbReference>
<dbReference type="Proteomes" id="UP000549913">
    <property type="component" value="Unassembled WGS sequence"/>
</dbReference>
<sequence>MTDITGDDRHDDIPDITGAPDILDVYGDYLDRGEQPPAELIDASPENQLAWAALLRVRDAAGSLVDLEAEAAENPFATGWVESILANVQREVRSGRSIPLTHPSRRATLSVTEAAVLGLVRAAGDSVDGVLIGRCVLDGDVEQPGAPVRVRVEASVFWGESIPERAEVLRAAIAHTLLEHTELAVESIDVTVTDVHLRRQAPEVADDDGSER</sequence>
<dbReference type="AlphaFoldDB" id="A0A852SA14"/>
<protein>
    <submittedName>
        <fullName evidence="1">Putative alkaline shock family protein YloU</fullName>
    </submittedName>
</protein>
<gene>
    <name evidence="1" type="ORF">BJ984_000264</name>
</gene>
<name>A0A852SA14_9MICO</name>
<evidence type="ECO:0000313" key="1">
    <source>
        <dbReference type="EMBL" id="NYD69106.1"/>
    </source>
</evidence>
<proteinExistence type="predicted"/>
<reference evidence="1 2" key="1">
    <citation type="submission" date="2020-07" db="EMBL/GenBank/DDBJ databases">
        <title>Sequencing the genomes of 1000 actinobacteria strains.</title>
        <authorList>
            <person name="Klenk H.-P."/>
        </authorList>
    </citation>
    <scope>NUCLEOTIDE SEQUENCE [LARGE SCALE GENOMIC DNA]</scope>
    <source>
        <strain evidence="1 2">DSM 26474</strain>
    </source>
</reference>
<evidence type="ECO:0000313" key="2">
    <source>
        <dbReference type="Proteomes" id="UP000549913"/>
    </source>
</evidence>
<dbReference type="EMBL" id="JACCBM010000001">
    <property type="protein sequence ID" value="NYD69106.1"/>
    <property type="molecule type" value="Genomic_DNA"/>
</dbReference>
<organism evidence="1 2">
    <name type="scientific">Herbiconiux flava</name>
    <dbReference type="NCBI Taxonomy" id="881268"/>
    <lineage>
        <taxon>Bacteria</taxon>
        <taxon>Bacillati</taxon>
        <taxon>Actinomycetota</taxon>
        <taxon>Actinomycetes</taxon>
        <taxon>Micrococcales</taxon>
        <taxon>Microbacteriaceae</taxon>
        <taxon>Herbiconiux</taxon>
    </lineage>
</organism>
<comment type="caution">
    <text evidence="1">The sequence shown here is derived from an EMBL/GenBank/DDBJ whole genome shotgun (WGS) entry which is preliminary data.</text>
</comment>